<sequence>LGRGSLWKRRRSRRRRLPLRTLQALPDRRAASPTRRRASMFRRL</sequence>
<keyword evidence="3" id="KW-1185">Reference proteome</keyword>
<protein>
    <submittedName>
        <fullName evidence="2">Uncharacterized protein</fullName>
    </submittedName>
</protein>
<comment type="caution">
    <text evidence="2">The sequence shown here is derived from an EMBL/GenBank/DDBJ whole genome shotgun (WGS) entry which is preliminary data.</text>
</comment>
<organism evidence="2 3">
    <name type="scientific">Symbiodinium microadriaticum</name>
    <name type="common">Dinoflagellate</name>
    <name type="synonym">Zooxanthella microadriatica</name>
    <dbReference type="NCBI Taxonomy" id="2951"/>
    <lineage>
        <taxon>Eukaryota</taxon>
        <taxon>Sar</taxon>
        <taxon>Alveolata</taxon>
        <taxon>Dinophyceae</taxon>
        <taxon>Suessiales</taxon>
        <taxon>Symbiodiniaceae</taxon>
        <taxon>Symbiodinium</taxon>
    </lineage>
</organism>
<reference evidence="2 3" key="1">
    <citation type="submission" date="2016-02" db="EMBL/GenBank/DDBJ databases">
        <title>Genome analysis of coral dinoflagellate symbionts highlights evolutionary adaptations to a symbiotic lifestyle.</title>
        <authorList>
            <person name="Aranda M."/>
            <person name="Li Y."/>
            <person name="Liew Y.J."/>
            <person name="Baumgarten S."/>
            <person name="Simakov O."/>
            <person name="Wilson M."/>
            <person name="Piel J."/>
            <person name="Ashoor H."/>
            <person name="Bougouffa S."/>
            <person name="Bajic V.B."/>
            <person name="Ryu T."/>
            <person name="Ravasi T."/>
            <person name="Bayer T."/>
            <person name="Micklem G."/>
            <person name="Kim H."/>
            <person name="Bhak J."/>
            <person name="Lajeunesse T.C."/>
            <person name="Voolstra C.R."/>
        </authorList>
    </citation>
    <scope>NUCLEOTIDE SEQUENCE [LARGE SCALE GENOMIC DNA]</scope>
    <source>
        <strain evidence="2 3">CCMP2467</strain>
    </source>
</reference>
<feature type="region of interest" description="Disordered" evidence="1">
    <location>
        <begin position="18"/>
        <end position="44"/>
    </location>
</feature>
<proteinExistence type="predicted"/>
<evidence type="ECO:0000313" key="3">
    <source>
        <dbReference type="Proteomes" id="UP000186817"/>
    </source>
</evidence>
<feature type="non-terminal residue" evidence="2">
    <location>
        <position position="44"/>
    </location>
</feature>
<name>A0A1Q9BTH6_SYMMI</name>
<evidence type="ECO:0000256" key="1">
    <source>
        <dbReference type="SAM" id="MobiDB-lite"/>
    </source>
</evidence>
<dbReference type="EMBL" id="LSRX01004419">
    <property type="protein sequence ID" value="OLP73991.1"/>
    <property type="molecule type" value="Genomic_DNA"/>
</dbReference>
<gene>
    <name evidence="2" type="ORF">AK812_SmicGene46603</name>
</gene>
<feature type="non-terminal residue" evidence="2">
    <location>
        <position position="1"/>
    </location>
</feature>
<dbReference type="AlphaFoldDB" id="A0A1Q9BTH6"/>
<dbReference type="Proteomes" id="UP000186817">
    <property type="component" value="Unassembled WGS sequence"/>
</dbReference>
<evidence type="ECO:0000313" key="2">
    <source>
        <dbReference type="EMBL" id="OLP73991.1"/>
    </source>
</evidence>
<feature type="compositionally biased region" description="Basic residues" evidence="1">
    <location>
        <begin position="34"/>
        <end position="44"/>
    </location>
</feature>
<accession>A0A1Q9BTH6</accession>